<keyword evidence="2 5" id="KW-0812">Transmembrane</keyword>
<sequence>MQSVVRITRSFFNFLLFSSLYIAFCAVAMTWQSNEMLGLSYDHSTYYAFVFFATICSYNFHWYLTPGGIEATSQRLSWNNRRRMLQIALYLLGLIGAVWFYWPLRHHWFPVSGAILLTFLYSAPKLAYPPFIWLRKIAIGKTLFLTFVWTYVTTVLPAFIADEVHGLSLAWLTCHRFFLIYAICILFDNRDREQDKAEGIRSLITYFDRNGVSRLYYFSVLLAAVFAGLLWPYVPAWTIGTLLVPVAVTAMIKRYSETHASDYVYYFYLDGLMMLSALLHYAGHIAGW</sequence>
<keyword evidence="4 5" id="KW-0472">Membrane</keyword>
<feature type="transmembrane region" description="Helical" evidence="5">
    <location>
        <begin position="166"/>
        <end position="187"/>
    </location>
</feature>
<keyword evidence="3 5" id="KW-1133">Transmembrane helix</keyword>
<evidence type="ECO:0000313" key="6">
    <source>
        <dbReference type="EMBL" id="UYQ91296.1"/>
    </source>
</evidence>
<proteinExistence type="predicted"/>
<feature type="transmembrane region" description="Helical" evidence="5">
    <location>
        <begin position="12"/>
        <end position="32"/>
    </location>
</feature>
<dbReference type="RefSeq" id="WP_264279751.1">
    <property type="nucleotide sequence ID" value="NZ_CP107006.1"/>
</dbReference>
<accession>A0ABY6IVA1</accession>
<organism evidence="6 7">
    <name type="scientific">Chitinophaga horti</name>
    <dbReference type="NCBI Taxonomy" id="2920382"/>
    <lineage>
        <taxon>Bacteria</taxon>
        <taxon>Pseudomonadati</taxon>
        <taxon>Bacteroidota</taxon>
        <taxon>Chitinophagia</taxon>
        <taxon>Chitinophagales</taxon>
        <taxon>Chitinophagaceae</taxon>
        <taxon>Chitinophaga</taxon>
    </lineage>
</organism>
<evidence type="ECO:0000256" key="3">
    <source>
        <dbReference type="ARBA" id="ARBA00022989"/>
    </source>
</evidence>
<dbReference type="EMBL" id="CP107006">
    <property type="protein sequence ID" value="UYQ91296.1"/>
    <property type="molecule type" value="Genomic_DNA"/>
</dbReference>
<comment type="subcellular location">
    <subcellularLocation>
        <location evidence="1">Membrane</location>
        <topology evidence="1">Multi-pass membrane protein</topology>
    </subcellularLocation>
</comment>
<feature type="transmembrane region" description="Helical" evidence="5">
    <location>
        <begin position="215"/>
        <end position="233"/>
    </location>
</feature>
<evidence type="ECO:0000256" key="4">
    <source>
        <dbReference type="ARBA" id="ARBA00023136"/>
    </source>
</evidence>
<feature type="transmembrane region" description="Helical" evidence="5">
    <location>
        <begin position="108"/>
        <end position="127"/>
    </location>
</feature>
<dbReference type="InterPro" id="IPR000537">
    <property type="entry name" value="UbiA_prenyltransferase"/>
</dbReference>
<protein>
    <submittedName>
        <fullName evidence="6">UbiA family prenyltransferase</fullName>
    </submittedName>
</protein>
<feature type="transmembrane region" description="Helical" evidence="5">
    <location>
        <begin position="84"/>
        <end position="102"/>
    </location>
</feature>
<dbReference type="Pfam" id="PF01040">
    <property type="entry name" value="UbiA"/>
    <property type="match status" value="1"/>
</dbReference>
<evidence type="ECO:0000256" key="5">
    <source>
        <dbReference type="SAM" id="Phobius"/>
    </source>
</evidence>
<feature type="transmembrane region" description="Helical" evidence="5">
    <location>
        <begin position="44"/>
        <end position="64"/>
    </location>
</feature>
<feature type="transmembrane region" description="Helical" evidence="5">
    <location>
        <begin position="263"/>
        <end position="282"/>
    </location>
</feature>
<dbReference type="Proteomes" id="UP001162741">
    <property type="component" value="Chromosome"/>
</dbReference>
<name>A0ABY6IVA1_9BACT</name>
<reference evidence="6" key="1">
    <citation type="submission" date="2022-10" db="EMBL/GenBank/DDBJ databases">
        <title>Chitinophaga sp. nov., isolated from soil.</title>
        <authorList>
            <person name="Jeon C.O."/>
        </authorList>
    </citation>
    <scope>NUCLEOTIDE SEQUENCE</scope>
    <source>
        <strain evidence="6">R8</strain>
    </source>
</reference>
<gene>
    <name evidence="6" type="ORF">MKQ68_14480</name>
</gene>
<evidence type="ECO:0000256" key="1">
    <source>
        <dbReference type="ARBA" id="ARBA00004141"/>
    </source>
</evidence>
<evidence type="ECO:0000313" key="7">
    <source>
        <dbReference type="Proteomes" id="UP001162741"/>
    </source>
</evidence>
<keyword evidence="7" id="KW-1185">Reference proteome</keyword>
<feature type="transmembrane region" description="Helical" evidence="5">
    <location>
        <begin position="139"/>
        <end position="160"/>
    </location>
</feature>
<evidence type="ECO:0000256" key="2">
    <source>
        <dbReference type="ARBA" id="ARBA00022692"/>
    </source>
</evidence>